<protein>
    <submittedName>
        <fullName evidence="2">Uroporphyrinogen-III synthase</fullName>
    </submittedName>
</protein>
<dbReference type="CDD" id="cd06578">
    <property type="entry name" value="HemD"/>
    <property type="match status" value="1"/>
</dbReference>
<dbReference type="Proteomes" id="UP000315540">
    <property type="component" value="Unassembled WGS sequence"/>
</dbReference>
<evidence type="ECO:0000259" key="1">
    <source>
        <dbReference type="Pfam" id="PF02602"/>
    </source>
</evidence>
<dbReference type="Gene3D" id="3.40.50.10090">
    <property type="match status" value="2"/>
</dbReference>
<keyword evidence="3" id="KW-1185">Reference proteome</keyword>
<dbReference type="InterPro" id="IPR036108">
    <property type="entry name" value="4pyrrol_syn_uPrphyn_synt_sf"/>
</dbReference>
<dbReference type="PANTHER" id="PTHR12390">
    <property type="entry name" value="UROPORPHYRINOGEN III SYNTHASE"/>
    <property type="match status" value="1"/>
</dbReference>
<dbReference type="InterPro" id="IPR003754">
    <property type="entry name" value="4pyrrol_synth_uPrphyn_synth"/>
</dbReference>
<reference evidence="2 3" key="1">
    <citation type="submission" date="2019-06" db="EMBL/GenBank/DDBJ databases">
        <authorList>
            <person name="Meng X."/>
        </authorList>
    </citation>
    <scope>NUCLEOTIDE SEQUENCE [LARGE SCALE GENOMIC DNA]</scope>
    <source>
        <strain evidence="2 3">M625</strain>
    </source>
</reference>
<dbReference type="GO" id="GO:0004852">
    <property type="term" value="F:uroporphyrinogen-III synthase activity"/>
    <property type="evidence" value="ECO:0007669"/>
    <property type="project" value="InterPro"/>
</dbReference>
<accession>A0A504JBH3</accession>
<dbReference type="AlphaFoldDB" id="A0A504JBH3"/>
<comment type="caution">
    <text evidence="2">The sequence shown here is derived from an EMBL/GenBank/DDBJ whole genome shotgun (WGS) entry which is preliminary data.</text>
</comment>
<proteinExistence type="predicted"/>
<dbReference type="PANTHER" id="PTHR12390:SF0">
    <property type="entry name" value="UROPORPHYRINOGEN-III SYNTHASE"/>
    <property type="match status" value="1"/>
</dbReference>
<evidence type="ECO:0000313" key="2">
    <source>
        <dbReference type="EMBL" id="TPN87994.1"/>
    </source>
</evidence>
<evidence type="ECO:0000313" key="3">
    <source>
        <dbReference type="Proteomes" id="UP000315540"/>
    </source>
</evidence>
<dbReference type="EMBL" id="VFWZ01000002">
    <property type="protein sequence ID" value="TPN87994.1"/>
    <property type="molecule type" value="Genomic_DNA"/>
</dbReference>
<dbReference type="SUPFAM" id="SSF69618">
    <property type="entry name" value="HemD-like"/>
    <property type="match status" value="1"/>
</dbReference>
<dbReference type="InterPro" id="IPR039793">
    <property type="entry name" value="UROS/Hem4"/>
</dbReference>
<dbReference type="GO" id="GO:0006780">
    <property type="term" value="P:uroporphyrinogen III biosynthetic process"/>
    <property type="evidence" value="ECO:0007669"/>
    <property type="project" value="InterPro"/>
</dbReference>
<dbReference type="GO" id="GO:0005829">
    <property type="term" value="C:cytosol"/>
    <property type="evidence" value="ECO:0007669"/>
    <property type="project" value="TreeGrafter"/>
</dbReference>
<gene>
    <name evidence="2" type="ORF">FHK87_10505</name>
</gene>
<sequence length="221" mass="24579">MKPTILSTKKLTIAQKELFLNAGIGVVDFDAITIDLIAFEAKSDIKNVIFTSKNAVKAIQNAKIKIENCFCVGDNTRKLLETNGYNVLETAQNAADLAKIIVENYTKESFTFFCGNIRRDDLPKYLLNNTIAVEEITVYTTHLKAKKIDRSFDGILFFSPSGIQSYTTVNRIDSVAFCIGNTTASEANKHTDQIIIANKPTVENVIVQAVKYFNHNLSSQI</sequence>
<feature type="domain" description="Tetrapyrrole biosynthesis uroporphyrinogen III synthase" evidence="1">
    <location>
        <begin position="44"/>
        <end position="205"/>
    </location>
</feature>
<dbReference type="OrthoDB" id="1523900at2"/>
<dbReference type="Pfam" id="PF02602">
    <property type="entry name" value="HEM4"/>
    <property type="match status" value="1"/>
</dbReference>
<name>A0A504JBH3_9FLAO</name>
<dbReference type="RefSeq" id="WP_140592633.1">
    <property type="nucleotide sequence ID" value="NZ_VFWZ01000002.1"/>
</dbReference>
<organism evidence="2 3">
    <name type="scientific">Aquimarina algicola</name>
    <dbReference type="NCBI Taxonomy" id="2589995"/>
    <lineage>
        <taxon>Bacteria</taxon>
        <taxon>Pseudomonadati</taxon>
        <taxon>Bacteroidota</taxon>
        <taxon>Flavobacteriia</taxon>
        <taxon>Flavobacteriales</taxon>
        <taxon>Flavobacteriaceae</taxon>
        <taxon>Aquimarina</taxon>
    </lineage>
</organism>